<reference evidence="2" key="1">
    <citation type="submission" date="2017-07" db="EMBL/GenBank/DDBJ databases">
        <authorList>
            <person name="Mikheyev A."/>
            <person name="Grau M."/>
        </authorList>
    </citation>
    <scope>NUCLEOTIDE SEQUENCE</scope>
    <source>
        <tissue evidence="2">Venom_gland</tissue>
    </source>
</reference>
<dbReference type="EMBL" id="IACN01110238">
    <property type="protein sequence ID" value="LAB64396.1"/>
    <property type="molecule type" value="Transcribed_RNA"/>
</dbReference>
<accession>A0A2D4Q4E6</accession>
<evidence type="ECO:0000256" key="1">
    <source>
        <dbReference type="SAM" id="MobiDB-lite"/>
    </source>
</evidence>
<protein>
    <submittedName>
        <fullName evidence="2">Uncharacterized protein</fullName>
    </submittedName>
</protein>
<sequence>MIVLTQCIFKTETFSTDRFFFLTSPPTRGGVPQFFSATWSCYHPAAIKGHPQKPSSYQSRHPQKRENPVGVANKPGYPVIKPRIPFLLNSIFLQLFSIRFICKAE</sequence>
<reference evidence="2" key="2">
    <citation type="submission" date="2017-11" db="EMBL/GenBank/DDBJ databases">
        <title>Coralsnake Venomics: Analyses of Venom Gland Transcriptomes and Proteomes of Six Brazilian Taxa.</title>
        <authorList>
            <person name="Aird S.D."/>
            <person name="Jorge da Silva N."/>
            <person name="Qiu L."/>
            <person name="Villar-Briones A."/>
            <person name="Aparecida-Saddi V."/>
            <person name="Campos-Telles M.P."/>
            <person name="Grau M."/>
            <person name="Mikheyev A.S."/>
        </authorList>
    </citation>
    <scope>NUCLEOTIDE SEQUENCE</scope>
    <source>
        <tissue evidence="2">Venom_gland</tissue>
    </source>
</reference>
<dbReference type="AlphaFoldDB" id="A0A2D4Q4E6"/>
<proteinExistence type="predicted"/>
<feature type="region of interest" description="Disordered" evidence="1">
    <location>
        <begin position="49"/>
        <end position="74"/>
    </location>
</feature>
<evidence type="ECO:0000313" key="2">
    <source>
        <dbReference type="EMBL" id="LAB64396.1"/>
    </source>
</evidence>
<name>A0A2D4Q4E6_MICSU</name>
<organism evidence="2">
    <name type="scientific">Micrurus surinamensis</name>
    <name type="common">Surinam coral snake</name>
    <dbReference type="NCBI Taxonomy" id="129470"/>
    <lineage>
        <taxon>Eukaryota</taxon>
        <taxon>Metazoa</taxon>
        <taxon>Chordata</taxon>
        <taxon>Craniata</taxon>
        <taxon>Vertebrata</taxon>
        <taxon>Euteleostomi</taxon>
        <taxon>Lepidosauria</taxon>
        <taxon>Squamata</taxon>
        <taxon>Bifurcata</taxon>
        <taxon>Unidentata</taxon>
        <taxon>Episquamata</taxon>
        <taxon>Toxicofera</taxon>
        <taxon>Serpentes</taxon>
        <taxon>Colubroidea</taxon>
        <taxon>Elapidae</taxon>
        <taxon>Elapinae</taxon>
        <taxon>Micrurus</taxon>
    </lineage>
</organism>